<evidence type="ECO:0000256" key="3">
    <source>
        <dbReference type="ARBA" id="ARBA00022490"/>
    </source>
</evidence>
<evidence type="ECO:0000256" key="4">
    <source>
        <dbReference type="ARBA" id="ARBA00022801"/>
    </source>
</evidence>
<dbReference type="AlphaFoldDB" id="A0A1N6MRC1"/>
<keyword evidence="3" id="KW-0963">Cytoplasm</keyword>
<dbReference type="Gene3D" id="3.90.400.10">
    <property type="entry name" value="Oligo-1,6-glucosidase, Domain 2"/>
    <property type="match status" value="1"/>
</dbReference>
<dbReference type="GO" id="GO:0008788">
    <property type="term" value="F:alpha,alpha-phosphotrehalase activity"/>
    <property type="evidence" value="ECO:0007669"/>
    <property type="project" value="UniProtKB-UniRule"/>
</dbReference>
<evidence type="ECO:0000313" key="8">
    <source>
        <dbReference type="EMBL" id="PHM30696.1"/>
    </source>
</evidence>
<dbReference type="FunFam" id="3.90.400.10:FF:000002">
    <property type="entry name" value="Sucrose isomerase"/>
    <property type="match status" value="1"/>
</dbReference>
<dbReference type="SUPFAM" id="SSF51445">
    <property type="entry name" value="(Trans)glycosidases"/>
    <property type="match status" value="1"/>
</dbReference>
<evidence type="ECO:0000313" key="9">
    <source>
        <dbReference type="EMBL" id="SIP71377.1"/>
    </source>
</evidence>
<dbReference type="InterPro" id="IPR017853">
    <property type="entry name" value="GH"/>
</dbReference>
<evidence type="ECO:0000313" key="10">
    <source>
        <dbReference type="Proteomes" id="UP000196435"/>
    </source>
</evidence>
<dbReference type="Proteomes" id="UP000224871">
    <property type="component" value="Unassembled WGS sequence"/>
</dbReference>
<dbReference type="FunFam" id="2.60.40.1180:FF:000007">
    <property type="entry name" value="Sucrose isomerase"/>
    <property type="match status" value="1"/>
</dbReference>
<dbReference type="OrthoDB" id="9805159at2"/>
<dbReference type="NCBIfam" id="NF008183">
    <property type="entry name" value="PRK10933.1"/>
    <property type="match status" value="1"/>
</dbReference>
<keyword evidence="5 9" id="KW-0326">Glycosidase</keyword>
<dbReference type="Gene3D" id="3.20.20.80">
    <property type="entry name" value="Glycosidases"/>
    <property type="match status" value="1"/>
</dbReference>
<dbReference type="InterPro" id="IPR012769">
    <property type="entry name" value="Trehalose_TreC"/>
</dbReference>
<reference evidence="9" key="1">
    <citation type="submission" date="2016-12" db="EMBL/GenBank/DDBJ databases">
        <authorList>
            <person name="Song W.-J."/>
            <person name="Kurnit D.M."/>
        </authorList>
    </citation>
    <scope>NUCLEOTIDE SEQUENCE [LARGE SCALE GENOMIC DNA]</scope>
    <source>
        <strain evidence="9">HGB1681</strain>
    </source>
</reference>
<keyword evidence="4 9" id="KW-0378">Hydrolase</keyword>
<evidence type="ECO:0000256" key="5">
    <source>
        <dbReference type="ARBA" id="ARBA00023295"/>
    </source>
</evidence>
<dbReference type="InterPro" id="IPR056300">
    <property type="entry name" value="SusG-like_C"/>
</dbReference>
<feature type="domain" description="Glycosyl hydrolase family 13 catalytic" evidence="7">
    <location>
        <begin position="15"/>
        <end position="415"/>
    </location>
</feature>
<evidence type="ECO:0000313" key="11">
    <source>
        <dbReference type="Proteomes" id="UP000224871"/>
    </source>
</evidence>
<dbReference type="RefSeq" id="WP_086954781.1">
    <property type="nucleotide sequence ID" value="NZ_CAWNQC010000249.1"/>
</dbReference>
<dbReference type="FunFam" id="3.20.20.80:FF:000014">
    <property type="entry name" value="Alpha,alpha-phosphotrehalase"/>
    <property type="match status" value="1"/>
</dbReference>
<reference evidence="8 11" key="3">
    <citation type="journal article" date="2017" name="Nat. Microbiol.">
        <title>Natural product diversity associated with the nematode symbionts Photorhabdus and Xenorhabdus.</title>
        <authorList>
            <person name="Tobias N.J."/>
            <person name="Wolff H."/>
            <person name="Djahanschiri B."/>
            <person name="Grundmann F."/>
            <person name="Kronenwerth M."/>
            <person name="Shi Y.M."/>
            <person name="Simonyi S."/>
            <person name="Grun P."/>
            <person name="Shapiro-Ilan D."/>
            <person name="Pidot S.J."/>
            <person name="Stinear T.P."/>
            <person name="Ebersberger I."/>
            <person name="Bode H.B."/>
        </authorList>
    </citation>
    <scope>NUCLEOTIDE SEQUENCE [LARGE SCALE GENOMIC DNA]</scope>
    <source>
        <strain evidence="8 11">DSM 16336</strain>
    </source>
</reference>
<evidence type="ECO:0000256" key="2">
    <source>
        <dbReference type="ARBA" id="ARBA00008061"/>
    </source>
</evidence>
<dbReference type="Gene3D" id="2.60.40.1180">
    <property type="entry name" value="Golgi alpha-mannosidase II"/>
    <property type="match status" value="1"/>
</dbReference>
<gene>
    <name evidence="9" type="primary">treC</name>
    <name evidence="8" type="ORF">Xinn_03207</name>
    <name evidence="9" type="ORF">XIS1_1130017</name>
</gene>
<dbReference type="SMART" id="SM00642">
    <property type="entry name" value="Aamy"/>
    <property type="match status" value="1"/>
</dbReference>
<dbReference type="SUPFAM" id="SSF51011">
    <property type="entry name" value="Glycosyl hydrolase domain"/>
    <property type="match status" value="1"/>
</dbReference>
<dbReference type="EMBL" id="NIBU01000050">
    <property type="protein sequence ID" value="PHM30696.1"/>
    <property type="molecule type" value="Genomic_DNA"/>
</dbReference>
<comment type="subcellular location">
    <subcellularLocation>
        <location evidence="1">Cytoplasm</location>
    </subcellularLocation>
</comment>
<proteinExistence type="inferred from homology"/>
<dbReference type="NCBIfam" id="TIGR02403">
    <property type="entry name" value="trehalose_treC"/>
    <property type="match status" value="1"/>
</dbReference>
<evidence type="ECO:0000256" key="6">
    <source>
        <dbReference type="NCBIfam" id="TIGR02403"/>
    </source>
</evidence>
<dbReference type="Pfam" id="PF00128">
    <property type="entry name" value="Alpha-amylase"/>
    <property type="match status" value="1"/>
</dbReference>
<dbReference type="Proteomes" id="UP000196435">
    <property type="component" value="Unassembled WGS sequence"/>
</dbReference>
<dbReference type="GO" id="GO:0004556">
    <property type="term" value="F:alpha-amylase activity"/>
    <property type="evidence" value="ECO:0007669"/>
    <property type="project" value="TreeGrafter"/>
</dbReference>
<name>A0A1N6MRC1_9GAMM</name>
<keyword evidence="11" id="KW-1185">Reference proteome</keyword>
<evidence type="ECO:0000256" key="1">
    <source>
        <dbReference type="ARBA" id="ARBA00004496"/>
    </source>
</evidence>
<dbReference type="GO" id="GO:0005737">
    <property type="term" value="C:cytoplasm"/>
    <property type="evidence" value="ECO:0007669"/>
    <property type="project" value="UniProtKB-SubCell"/>
</dbReference>
<dbReference type="PANTHER" id="PTHR10357">
    <property type="entry name" value="ALPHA-AMYLASE FAMILY MEMBER"/>
    <property type="match status" value="1"/>
</dbReference>
<dbReference type="PANTHER" id="PTHR10357:SF179">
    <property type="entry name" value="NEUTRAL AND BASIC AMINO ACID TRANSPORT PROTEIN RBAT"/>
    <property type="match status" value="1"/>
</dbReference>
<reference evidence="10" key="2">
    <citation type="submission" date="2016-12" db="EMBL/GenBank/DDBJ databases">
        <authorList>
            <person name="Gaudriault S."/>
        </authorList>
    </citation>
    <scope>NUCLEOTIDE SEQUENCE [LARGE SCALE GENOMIC DNA]</scope>
    <source>
        <strain evidence="10">HGB1681 (deposited as PTA-6826 in the American Type Culture Collection)</strain>
    </source>
</reference>
<dbReference type="CDD" id="cd11333">
    <property type="entry name" value="AmyAc_SI_OligoGlu_DGase"/>
    <property type="match status" value="1"/>
</dbReference>
<dbReference type="GO" id="GO:0005993">
    <property type="term" value="P:trehalose catabolic process"/>
    <property type="evidence" value="ECO:0007669"/>
    <property type="project" value="InterPro"/>
</dbReference>
<dbReference type="InterPro" id="IPR006047">
    <property type="entry name" value="GH13_cat_dom"/>
</dbReference>
<comment type="similarity">
    <text evidence="2">Belongs to the glycosyl hydrolase 13 family.</text>
</comment>
<organism evidence="9 10">
    <name type="scientific">Xenorhabdus innexi</name>
    <dbReference type="NCBI Taxonomy" id="290109"/>
    <lineage>
        <taxon>Bacteria</taxon>
        <taxon>Pseudomonadati</taxon>
        <taxon>Pseudomonadota</taxon>
        <taxon>Gammaproteobacteria</taxon>
        <taxon>Enterobacterales</taxon>
        <taxon>Morganellaceae</taxon>
        <taxon>Xenorhabdus</taxon>
    </lineage>
</organism>
<evidence type="ECO:0000259" key="7">
    <source>
        <dbReference type="SMART" id="SM00642"/>
    </source>
</evidence>
<dbReference type="Pfam" id="PF23915">
    <property type="entry name" value="SusG_C"/>
    <property type="match status" value="1"/>
</dbReference>
<accession>A0A1N6MRC1</accession>
<dbReference type="InterPro" id="IPR013780">
    <property type="entry name" value="Glyco_hydro_b"/>
</dbReference>
<dbReference type="EMBL" id="FTLG01000017">
    <property type="protein sequence ID" value="SIP71377.1"/>
    <property type="molecule type" value="Genomic_DNA"/>
</dbReference>
<dbReference type="InterPro" id="IPR045857">
    <property type="entry name" value="O16G_dom_2"/>
</dbReference>
<protein>
    <recommendedName>
        <fullName evidence="6">Alpha,alpha-phosphotrehalase</fullName>
        <ecNumber evidence="6">3.2.1.93</ecNumber>
    </recommendedName>
</protein>
<sequence length="554" mass="64627">MSEQQPWWLDSTIYQIYPKSFQDSTGNGTGDINGITQRLDYLQRLGVGAIWITPIYPSPQVDNGYDVADYCAINPEYGTMEDFDNLVENAHRRGIRIILDMVFNHTSTEHPWFKAAQDVNNPYRQFYIWKDGGEQGNPPNNWRSKFGGNAWQWHAASQQYYLHLFAIEQADLNWEHEPVRAELKKVCEFWADRGVDGLRLDVINLVSKQQDYPDDDSGDGRRFYTDGPRIHEFLQEMSRDVFQPKALMTVGEMSSTRLEHCIRYSSLDGSALSMTFNFHHLKVDYPNGEKWTLAKPDYIELKKIFSVWQQGMHQKAWNALFWCNHDQPRIVSRFGNEDQYHKTSAKMLAMVLHGMQGTPYIYQGEELGMTNPHFKRIEEYRDIESLNMYQEHIEQGMPSEEILSILAQKSRDNSRTPMQWDNSDNAGFTSGTPWISASDNYREINAEAALQDKDSVFYCYQDLIQLRKTQPILTYGDYLDLLPEHSSLWCYLRRWQDQTLLVIANLSDETQLWSPEPELTQKEWQILIGNYPSSVTVEKEIKIKPYESVYLIST</sequence>
<dbReference type="EC" id="3.2.1.93" evidence="6"/>